<dbReference type="InterPro" id="IPR036259">
    <property type="entry name" value="MFS_trans_sf"/>
</dbReference>
<comment type="caution">
    <text evidence="2">The sequence shown here is derived from an EMBL/GenBank/DDBJ whole genome shotgun (WGS) entry which is preliminary data.</text>
</comment>
<evidence type="ECO:0000313" key="2">
    <source>
        <dbReference type="EMBL" id="NOL48563.1"/>
    </source>
</evidence>
<sequence length="79" mass="8416">MSFLGIGEGIFRVAYQAMMADIVDDADLLSANAVNTLSMRLSLTVVPLLGTMAFVSFGGVMSMSIVVDLCGLFFRWSGS</sequence>
<accession>A0A7Y4L7Z5</accession>
<evidence type="ECO:0000256" key="1">
    <source>
        <dbReference type="SAM" id="Phobius"/>
    </source>
</evidence>
<feature type="transmembrane region" description="Helical" evidence="1">
    <location>
        <begin position="48"/>
        <end position="74"/>
    </location>
</feature>
<gene>
    <name evidence="2" type="ORF">HKX40_00215</name>
</gene>
<proteinExistence type="predicted"/>
<evidence type="ECO:0000313" key="3">
    <source>
        <dbReference type="Proteomes" id="UP000541421"/>
    </source>
</evidence>
<protein>
    <submittedName>
        <fullName evidence="2">Uncharacterized protein</fullName>
    </submittedName>
</protein>
<keyword evidence="1" id="KW-1133">Transmembrane helix</keyword>
<dbReference type="SUPFAM" id="SSF103473">
    <property type="entry name" value="MFS general substrate transporter"/>
    <property type="match status" value="1"/>
</dbReference>
<keyword evidence="1" id="KW-0472">Membrane</keyword>
<keyword evidence="3" id="KW-1185">Reference proteome</keyword>
<name>A0A7Y4L7Z5_9BURK</name>
<reference evidence="2 3" key="1">
    <citation type="submission" date="2020-05" db="EMBL/GenBank/DDBJ databases">
        <authorList>
            <person name="Niu N."/>
        </authorList>
    </citation>
    <scope>NUCLEOTIDE SEQUENCE [LARGE SCALE GENOMIC DNA]</scope>
    <source>
        <strain evidence="2 3">LMG10982</strain>
    </source>
</reference>
<dbReference type="Proteomes" id="UP000541421">
    <property type="component" value="Unassembled WGS sequence"/>
</dbReference>
<keyword evidence="1" id="KW-0812">Transmembrane</keyword>
<organism evidence="2 3">
    <name type="scientific">Pelistega europaea</name>
    <dbReference type="NCBI Taxonomy" id="106147"/>
    <lineage>
        <taxon>Bacteria</taxon>
        <taxon>Pseudomonadati</taxon>
        <taxon>Pseudomonadota</taxon>
        <taxon>Betaproteobacteria</taxon>
        <taxon>Burkholderiales</taxon>
        <taxon>Alcaligenaceae</taxon>
        <taxon>Pelistega</taxon>
    </lineage>
</organism>
<dbReference type="AlphaFoldDB" id="A0A7Y4L7Z5"/>
<dbReference type="EMBL" id="JABGBO010000001">
    <property type="protein sequence ID" value="NOL48563.1"/>
    <property type="molecule type" value="Genomic_DNA"/>
</dbReference>